<evidence type="ECO:0000259" key="8">
    <source>
        <dbReference type="Pfam" id="PF00696"/>
    </source>
</evidence>
<keyword evidence="6" id="KW-0067">ATP-binding</keyword>
<dbReference type="RefSeq" id="WP_012040481.1">
    <property type="nucleotide sequence ID" value="NC_009484.1"/>
</dbReference>
<dbReference type="PANTHER" id="PTHR21499">
    <property type="entry name" value="ASPARTATE KINASE"/>
    <property type="match status" value="1"/>
</dbReference>
<dbReference type="Gene3D" id="3.30.2130.10">
    <property type="entry name" value="VC0802-like"/>
    <property type="match status" value="1"/>
</dbReference>
<dbReference type="Proteomes" id="UP000000245">
    <property type="component" value="Chromosome"/>
</dbReference>
<dbReference type="Gene3D" id="3.40.1160.10">
    <property type="entry name" value="Acetylglutamate kinase-like"/>
    <property type="match status" value="1"/>
</dbReference>
<evidence type="ECO:0000256" key="5">
    <source>
        <dbReference type="ARBA" id="ARBA00022777"/>
    </source>
</evidence>
<keyword evidence="3 9" id="KW-0808">Transferase</keyword>
<dbReference type="EMBL" id="CP000697">
    <property type="protein sequence ID" value="ABQ32202.1"/>
    <property type="molecule type" value="Genomic_DNA"/>
</dbReference>
<dbReference type="CDD" id="cd04910">
    <property type="entry name" value="ACT_AK-Ectoine_1"/>
    <property type="match status" value="1"/>
</dbReference>
<comment type="catalytic activity">
    <reaction evidence="7">
        <text>L-aspartate + ATP = 4-phospho-L-aspartate + ADP</text>
        <dbReference type="Rhea" id="RHEA:23776"/>
        <dbReference type="ChEBI" id="CHEBI:29991"/>
        <dbReference type="ChEBI" id="CHEBI:30616"/>
        <dbReference type="ChEBI" id="CHEBI:57535"/>
        <dbReference type="ChEBI" id="CHEBI:456216"/>
        <dbReference type="EC" id="2.7.2.4"/>
    </reaction>
</comment>
<evidence type="ECO:0000313" key="10">
    <source>
        <dbReference type="Proteomes" id="UP000000245"/>
    </source>
</evidence>
<dbReference type="KEGG" id="acr:Acry_3012"/>
<keyword evidence="10" id="KW-1185">Reference proteome</keyword>
<dbReference type="STRING" id="349163.Acry_3012"/>
<evidence type="ECO:0000256" key="1">
    <source>
        <dbReference type="ARBA" id="ARBA00010122"/>
    </source>
</evidence>
<dbReference type="InterPro" id="IPR036393">
    <property type="entry name" value="AceGlu_kinase-like_sf"/>
</dbReference>
<dbReference type="PANTHER" id="PTHR21499:SF3">
    <property type="entry name" value="ASPARTOKINASE"/>
    <property type="match status" value="1"/>
</dbReference>
<dbReference type="GO" id="GO:0009090">
    <property type="term" value="P:homoserine biosynthetic process"/>
    <property type="evidence" value="ECO:0007669"/>
    <property type="project" value="TreeGrafter"/>
</dbReference>
<evidence type="ECO:0000313" key="9">
    <source>
        <dbReference type="EMBL" id="ABQ32202.1"/>
    </source>
</evidence>
<organism evidence="9 10">
    <name type="scientific">Acidiphilium cryptum (strain JF-5)</name>
    <dbReference type="NCBI Taxonomy" id="349163"/>
    <lineage>
        <taxon>Bacteria</taxon>
        <taxon>Pseudomonadati</taxon>
        <taxon>Pseudomonadota</taxon>
        <taxon>Alphaproteobacteria</taxon>
        <taxon>Acetobacterales</taxon>
        <taxon>Acidocellaceae</taxon>
        <taxon>Acidiphilium</taxon>
    </lineage>
</organism>
<dbReference type="HOGENOM" id="CLU_047213_0_0_5"/>
<dbReference type="GO" id="GO:0005829">
    <property type="term" value="C:cytosol"/>
    <property type="evidence" value="ECO:0007669"/>
    <property type="project" value="TreeGrafter"/>
</dbReference>
<protein>
    <recommendedName>
        <fullName evidence="2">aspartate kinase</fullName>
        <ecNumber evidence="2">2.7.2.4</ecNumber>
    </recommendedName>
</protein>
<feature type="domain" description="Aspartate/glutamate/uridylate kinase" evidence="8">
    <location>
        <begin position="7"/>
        <end position="304"/>
    </location>
</feature>
<dbReference type="eggNOG" id="COG0527">
    <property type="taxonomic scope" value="Bacteria"/>
</dbReference>
<dbReference type="AlphaFoldDB" id="A5G2X0"/>
<dbReference type="Pfam" id="PF00696">
    <property type="entry name" value="AA_kinase"/>
    <property type="match status" value="1"/>
</dbReference>
<gene>
    <name evidence="9" type="ordered locus">Acry_3012</name>
</gene>
<keyword evidence="4" id="KW-0547">Nucleotide-binding</keyword>
<dbReference type="InterPro" id="IPR045865">
    <property type="entry name" value="ACT-like_dom_sf"/>
</dbReference>
<dbReference type="SUPFAM" id="SSF55021">
    <property type="entry name" value="ACT-like"/>
    <property type="match status" value="1"/>
</dbReference>
<dbReference type="NCBIfam" id="NF006614">
    <property type="entry name" value="PRK09181.1"/>
    <property type="match status" value="1"/>
</dbReference>
<comment type="similarity">
    <text evidence="1">Belongs to the aspartokinase family.</text>
</comment>
<keyword evidence="5 9" id="KW-0418">Kinase</keyword>
<dbReference type="GO" id="GO:0004072">
    <property type="term" value="F:aspartate kinase activity"/>
    <property type="evidence" value="ECO:0007669"/>
    <property type="project" value="UniProtKB-EC"/>
</dbReference>
<dbReference type="InterPro" id="IPR001048">
    <property type="entry name" value="Asp/Glu/Uridylate_kinase"/>
</dbReference>
<proteinExistence type="inferred from homology"/>
<accession>A5G2X0</accession>
<dbReference type="SUPFAM" id="SSF53633">
    <property type="entry name" value="Carbamate kinase-like"/>
    <property type="match status" value="1"/>
</dbReference>
<dbReference type="EC" id="2.7.2.4" evidence="2"/>
<evidence type="ECO:0000256" key="6">
    <source>
        <dbReference type="ARBA" id="ARBA00022840"/>
    </source>
</evidence>
<name>A5G2X0_ACICJ</name>
<evidence type="ECO:0000256" key="3">
    <source>
        <dbReference type="ARBA" id="ARBA00022679"/>
    </source>
</evidence>
<dbReference type="GO" id="GO:0005524">
    <property type="term" value="F:ATP binding"/>
    <property type="evidence" value="ECO:0007669"/>
    <property type="project" value="UniProtKB-KW"/>
</dbReference>
<dbReference type="CDD" id="cd04915">
    <property type="entry name" value="ACT_AK-Ectoine_2"/>
    <property type="match status" value="1"/>
</dbReference>
<evidence type="ECO:0000256" key="7">
    <source>
        <dbReference type="ARBA" id="ARBA00047872"/>
    </source>
</evidence>
<dbReference type="GO" id="GO:0009089">
    <property type="term" value="P:lysine biosynthetic process via diaminopimelate"/>
    <property type="evidence" value="ECO:0007669"/>
    <property type="project" value="TreeGrafter"/>
</dbReference>
<reference evidence="9 10" key="1">
    <citation type="submission" date="2007-05" db="EMBL/GenBank/DDBJ databases">
        <title>Complete sequence of chromosome of Acidiphilium cryptum JF-5.</title>
        <authorList>
            <consortium name="US DOE Joint Genome Institute"/>
            <person name="Copeland A."/>
            <person name="Lucas S."/>
            <person name="Lapidus A."/>
            <person name="Barry K."/>
            <person name="Detter J.C."/>
            <person name="Glavina del Rio T."/>
            <person name="Hammon N."/>
            <person name="Israni S."/>
            <person name="Dalin E."/>
            <person name="Tice H."/>
            <person name="Pitluck S."/>
            <person name="Sims D."/>
            <person name="Brettin T."/>
            <person name="Bruce D."/>
            <person name="Han C."/>
            <person name="Schmutz J."/>
            <person name="Larimer F."/>
            <person name="Land M."/>
            <person name="Hauser L."/>
            <person name="Kyrpides N."/>
            <person name="Kim E."/>
            <person name="Magnuson T."/>
            <person name="Richardson P."/>
        </authorList>
    </citation>
    <scope>NUCLEOTIDE SEQUENCE [LARGE SCALE GENOMIC DNA]</scope>
    <source>
        <strain evidence="9 10">JF-5</strain>
    </source>
</reference>
<sequence>MSMAPSVEKIGGTSIAATDAVVGNVLIAGRAGRDLYRRIFVVSAYGGITDLLLEPKKKTDAAKPPGLYASFAADGEKGDWRDALDAVAAAMRARNEEVFGTSPERAVADDFVAARIGETRACLDDLDRLRGHGHFRLDEPLATLRELLAGLGEAHSAHNTALLLRARGVNAAFVDLTGWQDGRNLDLDERIRTGLDGIDSATTLPIVTGYVKCSDGMVRKYDRGYTEMTFARLAVLTGAREAIIHKEFHLSSADPKVVGVGKARKIGRTNYDVADQLANLGVEVIHPGAARGLRQAGIPLRVRNTFDRHDEGTLICADYVSAAPRIEIVTGIRELRALQFFEQDMVGKKGYDAAILDTLTKHRARIVSKSSNANAITHYLAAGGPTVRRVIADLEARFPNAEVSAPRLAMVALIGSDLSAEGCVGRALDALGAAGIGVKAMQHQMRNVDIQFILDTDRFDDAIRALHAALVECRATQDGKGGTLRTAA</sequence>
<evidence type="ECO:0000256" key="4">
    <source>
        <dbReference type="ARBA" id="ARBA00022741"/>
    </source>
</evidence>
<evidence type="ECO:0000256" key="2">
    <source>
        <dbReference type="ARBA" id="ARBA00013059"/>
    </source>
</evidence>